<dbReference type="InterPro" id="IPR016187">
    <property type="entry name" value="CTDL_fold"/>
</dbReference>
<dbReference type="Gene3D" id="3.10.100.10">
    <property type="entry name" value="Mannose-Binding Protein A, subunit A"/>
    <property type="match status" value="1"/>
</dbReference>
<dbReference type="SUPFAM" id="SSF82153">
    <property type="entry name" value="FAS1 domain"/>
    <property type="match status" value="1"/>
</dbReference>
<dbReference type="PANTHER" id="PTHR24038:SF0">
    <property type="entry name" value="STABILIN-2"/>
    <property type="match status" value="1"/>
</dbReference>
<dbReference type="Pfam" id="PF00193">
    <property type="entry name" value="Xlink"/>
    <property type="match status" value="1"/>
</dbReference>
<evidence type="ECO:0000256" key="3">
    <source>
        <dbReference type="ARBA" id="ARBA00023136"/>
    </source>
</evidence>
<feature type="transmembrane region" description="Helical" evidence="8">
    <location>
        <begin position="454"/>
        <end position="478"/>
    </location>
</feature>
<dbReference type="PRINTS" id="PR01265">
    <property type="entry name" value="LINKMODULE"/>
</dbReference>
<accession>A0A3B3XHF2</accession>
<dbReference type="InterPro" id="IPR016186">
    <property type="entry name" value="C-type_lectin-like/link_sf"/>
</dbReference>
<sequence length="491" mass="53156">NCDLPNLLVSKNSGCQLTCTINFWHPKCCSGFYGRDCLCPGGVQSLCSKRGKCDDGHLGSGTCTCDTGFKGTACEMCRDGFYSQSCNCSDHGSCDDGLRGTGLCFCEEGWTGVRCDIQVVDLCKIWNGGCAKEAKCSQKEEKVSCTCPQGHSGDGFTCLPVDPCASGDNGGCSEHATCTMTAPGKKRCTCKDNYMGDGVSCELKQLPISRCLLDNGGCHPDAKCTDLHFEATLGVFHYRSAKGQYKLDYKTAQQGCREEGATLANYTQLSYAQQGGLNMCAAGWLDQARVAYPTTYSNPNCGFGHVGIVDYGTRKNLSETWDAFCYRMKVQCVCKPGYIGDGLSCTGNLLQVLRSTPTFSNFLIQIMNYSEVSESGRRFVKSLSNLEVQSTLFVPENSGLPENLDIEVHLSEGQALPLSQLKNNSRIRTRAGSLSVLGVANLLNPSALHSAHQAGMGVGVVLLILLVVGAIFVGYRFYHHSSKPFQFHYFK</sequence>
<feature type="disulfide bond" evidence="6">
    <location>
        <begin position="106"/>
        <end position="115"/>
    </location>
</feature>
<feature type="domain" description="EGF-like" evidence="9">
    <location>
        <begin position="82"/>
        <end position="116"/>
    </location>
</feature>
<comment type="subcellular location">
    <subcellularLocation>
        <location evidence="1">Membrane</location>
        <topology evidence="1">Single-pass type I membrane protein</topology>
    </subcellularLocation>
</comment>
<keyword evidence="8" id="KW-1133">Transmembrane helix</keyword>
<protein>
    <recommendedName>
        <fullName evidence="13">Stabilin 2</fullName>
    </recommendedName>
</protein>
<comment type="caution">
    <text evidence="6">Lacks conserved residue(s) required for the propagation of feature annotation.</text>
</comment>
<dbReference type="FunFam" id="2.10.25.10:FF:000040">
    <property type="entry name" value="Stabilin 2"/>
    <property type="match status" value="1"/>
</dbReference>
<dbReference type="InterPro" id="IPR000742">
    <property type="entry name" value="EGF"/>
</dbReference>
<evidence type="ECO:0000256" key="5">
    <source>
        <dbReference type="ARBA" id="ARBA00023180"/>
    </source>
</evidence>
<reference evidence="11" key="2">
    <citation type="submission" date="2025-09" db="UniProtKB">
        <authorList>
            <consortium name="Ensembl"/>
        </authorList>
    </citation>
    <scope>IDENTIFICATION</scope>
</reference>
<dbReference type="SMART" id="SM00445">
    <property type="entry name" value="LINK"/>
    <property type="match status" value="1"/>
</dbReference>
<feature type="disulfide bond" evidence="6">
    <location>
        <begin position="65"/>
        <end position="74"/>
    </location>
</feature>
<dbReference type="STRING" id="48701.ENSPMEP00000014462"/>
<keyword evidence="8" id="KW-0812">Transmembrane</keyword>
<feature type="domain" description="EGF-like" evidence="9">
    <location>
        <begin position="119"/>
        <end position="157"/>
    </location>
</feature>
<organism evidence="11 12">
    <name type="scientific">Poecilia mexicana</name>
    <dbReference type="NCBI Taxonomy" id="48701"/>
    <lineage>
        <taxon>Eukaryota</taxon>
        <taxon>Metazoa</taxon>
        <taxon>Chordata</taxon>
        <taxon>Craniata</taxon>
        <taxon>Vertebrata</taxon>
        <taxon>Euteleostomi</taxon>
        <taxon>Actinopterygii</taxon>
        <taxon>Neopterygii</taxon>
        <taxon>Teleostei</taxon>
        <taxon>Neoteleostei</taxon>
        <taxon>Acanthomorphata</taxon>
        <taxon>Ovalentaria</taxon>
        <taxon>Atherinomorphae</taxon>
        <taxon>Cyprinodontiformes</taxon>
        <taxon>Poeciliidae</taxon>
        <taxon>Poeciliinae</taxon>
        <taxon>Poecilia</taxon>
    </lineage>
</organism>
<evidence type="ECO:0000259" key="9">
    <source>
        <dbReference type="PROSITE" id="PS50026"/>
    </source>
</evidence>
<keyword evidence="2 6" id="KW-0245">EGF-like domain</keyword>
<dbReference type="SUPFAM" id="SSF56436">
    <property type="entry name" value="C-type lectin-like"/>
    <property type="match status" value="1"/>
</dbReference>
<reference evidence="11" key="1">
    <citation type="submission" date="2025-08" db="UniProtKB">
        <authorList>
            <consortium name="Ensembl"/>
        </authorList>
    </citation>
    <scope>IDENTIFICATION</scope>
</reference>
<evidence type="ECO:0000256" key="2">
    <source>
        <dbReference type="ARBA" id="ARBA00022536"/>
    </source>
</evidence>
<evidence type="ECO:0000256" key="7">
    <source>
        <dbReference type="PROSITE-ProRule" id="PRU00323"/>
    </source>
</evidence>
<feature type="disulfide bond" evidence="7">
    <location>
        <begin position="280"/>
        <end position="301"/>
    </location>
</feature>
<dbReference type="SUPFAM" id="SSF57196">
    <property type="entry name" value="EGF/Laminin"/>
    <property type="match status" value="2"/>
</dbReference>
<feature type="domain" description="Link" evidence="10">
    <location>
        <begin position="234"/>
        <end position="327"/>
    </location>
</feature>
<dbReference type="InterPro" id="IPR000538">
    <property type="entry name" value="Link_dom"/>
</dbReference>
<dbReference type="PROSITE" id="PS01241">
    <property type="entry name" value="LINK_1"/>
    <property type="match status" value="1"/>
</dbReference>
<evidence type="ECO:0000313" key="11">
    <source>
        <dbReference type="Ensembl" id="ENSPMEP00000014462.1"/>
    </source>
</evidence>
<evidence type="ECO:0000259" key="10">
    <source>
        <dbReference type="PROSITE" id="PS50963"/>
    </source>
</evidence>
<dbReference type="SMART" id="SM00181">
    <property type="entry name" value="EGF"/>
    <property type="match status" value="5"/>
</dbReference>
<dbReference type="PROSITE" id="PS50026">
    <property type="entry name" value="EGF_3"/>
    <property type="match status" value="4"/>
</dbReference>
<evidence type="ECO:0000256" key="4">
    <source>
        <dbReference type="ARBA" id="ARBA00023157"/>
    </source>
</evidence>
<dbReference type="InterPro" id="IPR036378">
    <property type="entry name" value="FAS1_dom_sf"/>
</dbReference>
<evidence type="ECO:0000256" key="1">
    <source>
        <dbReference type="ARBA" id="ARBA00004479"/>
    </source>
</evidence>
<keyword evidence="5" id="KW-0325">Glycoprotein</keyword>
<dbReference type="InterPro" id="IPR002049">
    <property type="entry name" value="LE_dom"/>
</dbReference>
<evidence type="ECO:0000256" key="6">
    <source>
        <dbReference type="PROSITE-ProRule" id="PRU00076"/>
    </source>
</evidence>
<evidence type="ECO:0008006" key="13">
    <source>
        <dbReference type="Google" id="ProtNLM"/>
    </source>
</evidence>
<keyword evidence="12" id="KW-1185">Reference proteome</keyword>
<dbReference type="FunFam" id="3.10.100.10:FF:000001">
    <property type="entry name" value="Hyaluronan proteoglycan link protein 1"/>
    <property type="match status" value="1"/>
</dbReference>
<dbReference type="Ensembl" id="ENSPMET00000032620.1">
    <property type="protein sequence ID" value="ENSPMEP00000014462.1"/>
    <property type="gene ID" value="ENSPMEG00000016900.1"/>
</dbReference>
<dbReference type="Gene3D" id="2.10.25.10">
    <property type="entry name" value="Laminin"/>
    <property type="match status" value="3"/>
</dbReference>
<dbReference type="Proteomes" id="UP000261480">
    <property type="component" value="Unplaced"/>
</dbReference>
<dbReference type="GO" id="GO:0007155">
    <property type="term" value="P:cell adhesion"/>
    <property type="evidence" value="ECO:0007669"/>
    <property type="project" value="InterPro"/>
</dbReference>
<feature type="domain" description="EGF-like" evidence="9">
    <location>
        <begin position="38"/>
        <end position="75"/>
    </location>
</feature>
<dbReference type="PROSITE" id="PS01248">
    <property type="entry name" value="EGF_LAM_1"/>
    <property type="match status" value="1"/>
</dbReference>
<dbReference type="GO" id="GO:0016020">
    <property type="term" value="C:membrane"/>
    <property type="evidence" value="ECO:0007669"/>
    <property type="project" value="UniProtKB-SubCell"/>
</dbReference>
<proteinExistence type="predicted"/>
<dbReference type="Pfam" id="PF12947">
    <property type="entry name" value="EGF_3"/>
    <property type="match status" value="2"/>
</dbReference>
<name>A0A3B3XHF2_9TELE</name>
<evidence type="ECO:0000256" key="8">
    <source>
        <dbReference type="SAM" id="Phobius"/>
    </source>
</evidence>
<keyword evidence="4 6" id="KW-1015">Disulfide bond</keyword>
<feature type="domain" description="EGF-like" evidence="9">
    <location>
        <begin position="160"/>
        <end position="202"/>
    </location>
</feature>
<dbReference type="AlphaFoldDB" id="A0A3B3XHF2"/>
<dbReference type="GO" id="GO:0005540">
    <property type="term" value="F:hyaluronic acid binding"/>
    <property type="evidence" value="ECO:0007669"/>
    <property type="project" value="InterPro"/>
</dbReference>
<dbReference type="PANTHER" id="PTHR24038">
    <property type="entry name" value="STABILIN"/>
    <property type="match status" value="1"/>
</dbReference>
<evidence type="ECO:0000313" key="12">
    <source>
        <dbReference type="Proteomes" id="UP000261480"/>
    </source>
</evidence>
<dbReference type="InterPro" id="IPR024731">
    <property type="entry name" value="NELL2-like_EGF"/>
</dbReference>
<dbReference type="PROSITE" id="PS00022">
    <property type="entry name" value="EGF_1"/>
    <property type="match status" value="2"/>
</dbReference>
<dbReference type="PROSITE" id="PS50963">
    <property type="entry name" value="LINK_2"/>
    <property type="match status" value="1"/>
</dbReference>
<keyword evidence="3 8" id="KW-0472">Membrane</keyword>
<dbReference type="PROSITE" id="PS01186">
    <property type="entry name" value="EGF_2"/>
    <property type="match status" value="1"/>
</dbReference>
<feature type="disulfide bond" evidence="7">
    <location>
        <begin position="256"/>
        <end position="325"/>
    </location>
</feature>